<reference evidence="2" key="1">
    <citation type="journal article" date="2019" name="Int. J. Syst. Evol. Microbiol.">
        <title>The Global Catalogue of Microorganisms (GCM) 10K type strain sequencing project: providing services to taxonomists for standard genome sequencing and annotation.</title>
        <authorList>
            <consortium name="The Broad Institute Genomics Platform"/>
            <consortium name="The Broad Institute Genome Sequencing Center for Infectious Disease"/>
            <person name="Wu L."/>
            <person name="Ma J."/>
        </authorList>
    </citation>
    <scope>NUCLEOTIDE SEQUENCE [LARGE SCALE GENOMIC DNA]</scope>
    <source>
        <strain evidence="2">CCM 7435</strain>
    </source>
</reference>
<proteinExistence type="predicted"/>
<evidence type="ECO:0000313" key="2">
    <source>
        <dbReference type="Proteomes" id="UP001597299"/>
    </source>
</evidence>
<dbReference type="EMBL" id="JBHUHD010000001">
    <property type="protein sequence ID" value="MFD2140291.1"/>
    <property type="molecule type" value="Genomic_DNA"/>
</dbReference>
<comment type="caution">
    <text evidence="1">The sequence shown here is derived from an EMBL/GenBank/DDBJ whole genome shotgun (WGS) entry which is preliminary data.</text>
</comment>
<name>A0ABW4YVC1_9HYPH</name>
<dbReference type="Proteomes" id="UP001597299">
    <property type="component" value="Unassembled WGS sequence"/>
</dbReference>
<sequence>MPGLPAFGLAQPLRRLAAPLLGAAALAVTFGLGTPAEAGVAMPSLAAASTTATTLPGVEPVRWVCGPWRCVWRPNYPAYWYVPPYARAWGPPVRPACYWRRTWGGGWAHVCP</sequence>
<protein>
    <submittedName>
        <fullName evidence="1">Uncharacterized protein</fullName>
    </submittedName>
</protein>
<accession>A0ABW4YVC1</accession>
<dbReference type="RefSeq" id="WP_213351938.1">
    <property type="nucleotide sequence ID" value="NZ_JAHBGB010000015.1"/>
</dbReference>
<organism evidence="1 2">
    <name type="scientific">Ancylobacter oerskovii</name>
    <dbReference type="NCBI Taxonomy" id="459519"/>
    <lineage>
        <taxon>Bacteria</taxon>
        <taxon>Pseudomonadati</taxon>
        <taxon>Pseudomonadota</taxon>
        <taxon>Alphaproteobacteria</taxon>
        <taxon>Hyphomicrobiales</taxon>
        <taxon>Xanthobacteraceae</taxon>
        <taxon>Ancylobacter</taxon>
    </lineage>
</organism>
<keyword evidence="2" id="KW-1185">Reference proteome</keyword>
<gene>
    <name evidence="1" type="ORF">ACFSNC_07780</name>
</gene>
<evidence type="ECO:0000313" key="1">
    <source>
        <dbReference type="EMBL" id="MFD2140291.1"/>
    </source>
</evidence>